<comment type="caution">
    <text evidence="1">The sequence shown here is derived from an EMBL/GenBank/DDBJ whole genome shotgun (WGS) entry which is preliminary data.</text>
</comment>
<dbReference type="RefSeq" id="WP_035712880.1">
    <property type="nucleotide sequence ID" value="NZ_JGYG01000010.1"/>
</dbReference>
<protein>
    <submittedName>
        <fullName evidence="1">Uncharacterized protein</fullName>
    </submittedName>
</protein>
<evidence type="ECO:0000313" key="2">
    <source>
        <dbReference type="Proteomes" id="UP000028826"/>
    </source>
</evidence>
<name>A0A086Y0H5_9RHOB</name>
<dbReference type="Proteomes" id="UP000028826">
    <property type="component" value="Unassembled WGS sequence"/>
</dbReference>
<accession>A0A086Y0H5</accession>
<reference evidence="1 2" key="1">
    <citation type="submission" date="2014-03" db="EMBL/GenBank/DDBJ databases">
        <title>Genome of Haematobacter massiliensis CCUG 47968.</title>
        <authorList>
            <person name="Wang D."/>
            <person name="Wang G."/>
        </authorList>
    </citation>
    <scope>NUCLEOTIDE SEQUENCE [LARGE SCALE GENOMIC DNA]</scope>
    <source>
        <strain evidence="1 2">CCUG 47968</strain>
    </source>
</reference>
<dbReference type="AlphaFoldDB" id="A0A086Y0H5"/>
<proteinExistence type="predicted"/>
<organism evidence="1 2">
    <name type="scientific">Haematobacter massiliensis</name>
    <dbReference type="NCBI Taxonomy" id="195105"/>
    <lineage>
        <taxon>Bacteria</taxon>
        <taxon>Pseudomonadati</taxon>
        <taxon>Pseudomonadota</taxon>
        <taxon>Alphaproteobacteria</taxon>
        <taxon>Rhodobacterales</taxon>
        <taxon>Paracoccaceae</taxon>
        <taxon>Haematobacter</taxon>
    </lineage>
</organism>
<dbReference type="STRING" id="195105.CN97_00655"/>
<dbReference type="EMBL" id="JGYG01000010">
    <property type="protein sequence ID" value="KFI27775.1"/>
    <property type="molecule type" value="Genomic_DNA"/>
</dbReference>
<gene>
    <name evidence="1" type="ORF">CN97_00655</name>
</gene>
<evidence type="ECO:0000313" key="1">
    <source>
        <dbReference type="EMBL" id="KFI27775.1"/>
    </source>
</evidence>
<keyword evidence="2" id="KW-1185">Reference proteome</keyword>
<sequence>MALAKSTRTPAGMVDIEEMTRTIHSFGPASLAEMIARLEAEPSFHSEGAMLFLDHLRRRCNRMVSEGIA</sequence>